<feature type="compositionally biased region" description="Low complexity" evidence="1">
    <location>
        <begin position="784"/>
        <end position="793"/>
    </location>
</feature>
<dbReference type="PROSITE" id="PS50330">
    <property type="entry name" value="UIM"/>
    <property type="match status" value="1"/>
</dbReference>
<feature type="compositionally biased region" description="Basic and acidic residues" evidence="1">
    <location>
        <begin position="334"/>
        <end position="344"/>
    </location>
</feature>
<feature type="compositionally biased region" description="Basic and acidic residues" evidence="1">
    <location>
        <begin position="376"/>
        <end position="389"/>
    </location>
</feature>
<accession>A0AAN6JZ92</accession>
<dbReference type="InterPro" id="IPR003903">
    <property type="entry name" value="UIM_dom"/>
</dbReference>
<proteinExistence type="predicted"/>
<feature type="compositionally biased region" description="Basic and acidic residues" evidence="1">
    <location>
        <begin position="246"/>
        <end position="284"/>
    </location>
</feature>
<feature type="compositionally biased region" description="Pro residues" evidence="1">
    <location>
        <begin position="540"/>
        <end position="550"/>
    </location>
</feature>
<evidence type="ECO:0000313" key="3">
    <source>
        <dbReference type="Proteomes" id="UP001176517"/>
    </source>
</evidence>
<feature type="region of interest" description="Disordered" evidence="1">
    <location>
        <begin position="450"/>
        <end position="801"/>
    </location>
</feature>
<feature type="compositionally biased region" description="Basic and acidic residues" evidence="1">
    <location>
        <begin position="156"/>
        <end position="171"/>
    </location>
</feature>
<dbReference type="Proteomes" id="UP001176517">
    <property type="component" value="Unassembled WGS sequence"/>
</dbReference>
<dbReference type="AlphaFoldDB" id="A0AAN6JZ92"/>
<feature type="region of interest" description="Disordered" evidence="1">
    <location>
        <begin position="829"/>
        <end position="853"/>
    </location>
</feature>
<feature type="compositionally biased region" description="Polar residues" evidence="1">
    <location>
        <begin position="613"/>
        <end position="629"/>
    </location>
</feature>
<feature type="region of interest" description="Disordered" evidence="1">
    <location>
        <begin position="984"/>
        <end position="1204"/>
    </location>
</feature>
<feature type="compositionally biased region" description="Polar residues" evidence="1">
    <location>
        <begin position="60"/>
        <end position="69"/>
    </location>
</feature>
<comment type="caution">
    <text evidence="2">The sequence shown here is derived from an EMBL/GenBank/DDBJ whole genome shotgun (WGS) entry which is preliminary data.</text>
</comment>
<keyword evidence="3" id="KW-1185">Reference proteome</keyword>
<feature type="region of interest" description="Disordered" evidence="1">
    <location>
        <begin position="902"/>
        <end position="946"/>
    </location>
</feature>
<feature type="compositionally biased region" description="Low complexity" evidence="1">
    <location>
        <begin position="1"/>
        <end position="28"/>
    </location>
</feature>
<feature type="compositionally biased region" description="Basic and acidic residues" evidence="1">
    <location>
        <begin position="592"/>
        <end position="602"/>
    </location>
</feature>
<dbReference type="SMART" id="SM00726">
    <property type="entry name" value="UIM"/>
    <property type="match status" value="4"/>
</dbReference>
<evidence type="ECO:0000256" key="1">
    <source>
        <dbReference type="SAM" id="MobiDB-lite"/>
    </source>
</evidence>
<feature type="compositionally biased region" description="Low complexity" evidence="1">
    <location>
        <begin position="630"/>
        <end position="644"/>
    </location>
</feature>
<feature type="compositionally biased region" description="Low complexity" evidence="1">
    <location>
        <begin position="1156"/>
        <end position="1171"/>
    </location>
</feature>
<gene>
    <name evidence="2" type="ORF">OC846_002140</name>
</gene>
<protein>
    <submittedName>
        <fullName evidence="2">Uncharacterized protein</fullName>
    </submittedName>
</protein>
<feature type="region of interest" description="Disordered" evidence="1">
    <location>
        <begin position="376"/>
        <end position="430"/>
    </location>
</feature>
<feature type="compositionally biased region" description="Basic and acidic residues" evidence="1">
    <location>
        <begin position="197"/>
        <end position="216"/>
    </location>
</feature>
<feature type="region of interest" description="Disordered" evidence="1">
    <location>
        <begin position="1"/>
        <end position="133"/>
    </location>
</feature>
<feature type="compositionally biased region" description="Low complexity" evidence="1">
    <location>
        <begin position="904"/>
        <end position="926"/>
    </location>
</feature>
<feature type="region of interest" description="Disordered" evidence="1">
    <location>
        <begin position="156"/>
        <end position="344"/>
    </location>
</feature>
<evidence type="ECO:0000313" key="2">
    <source>
        <dbReference type="EMBL" id="KAK0554408.1"/>
    </source>
</evidence>
<organism evidence="2 3">
    <name type="scientific">Tilletia horrida</name>
    <dbReference type="NCBI Taxonomy" id="155126"/>
    <lineage>
        <taxon>Eukaryota</taxon>
        <taxon>Fungi</taxon>
        <taxon>Dikarya</taxon>
        <taxon>Basidiomycota</taxon>
        <taxon>Ustilaginomycotina</taxon>
        <taxon>Exobasidiomycetes</taxon>
        <taxon>Tilletiales</taxon>
        <taxon>Tilletiaceae</taxon>
        <taxon>Tilletia</taxon>
    </lineage>
</organism>
<dbReference type="EMBL" id="JAPDMZ010000038">
    <property type="protein sequence ID" value="KAK0554408.1"/>
    <property type="molecule type" value="Genomic_DNA"/>
</dbReference>
<feature type="compositionally biased region" description="Low complexity" evidence="1">
    <location>
        <begin position="1030"/>
        <end position="1047"/>
    </location>
</feature>
<name>A0AAN6JZ92_9BASI</name>
<feature type="compositionally biased region" description="Gly residues" evidence="1">
    <location>
        <begin position="1082"/>
        <end position="1097"/>
    </location>
</feature>
<feature type="compositionally biased region" description="Polar residues" evidence="1">
    <location>
        <begin position="222"/>
        <end position="240"/>
    </location>
</feature>
<feature type="compositionally biased region" description="Polar residues" evidence="1">
    <location>
        <begin position="1130"/>
        <end position="1155"/>
    </location>
</feature>
<sequence length="1204" mass="123120">MSYPSSSWASPPYTGSSASGPSPMPAGARMPLQIATAAPSSTPVTAASYIPGPGPSIPPQSTATAQPTANPLFASLGSSSTGPLPPLSIPNRGSAPAANATVISGVQPAAIHSAPAQPPAATDPNAEPHSFDDCPACRAEYAAAVAASINADAERKRIQEERERQEIEDAIRLSQQEAQSRPTHDAGSVSQQEEDELMRRVIEESTRNAAEEEERRRRWGYNLQTTLGEGSSSASGSNQPIDEDEVLKRVLEESARVEEEAAKRREQARLWEANAMDKSRRAAELADQQRYLEVQEASMWRAPGGSSSSKSSDHKDRQQPLESAIANATADSDEGIKKGVEKEDLSLDLGLRASRRSQELPADMPQEDFARAIAEEVRQRQNQRHEGDAGQHPAQNQIDEYSFWRNAGDAEPTRPPKPAHAMFSEVEPEAEPSPALLANVTRLAKAAAEVGGDGSQSVSLPPLVLGTSSDHDFGSGTVRSGDDQRSIDFPQSAVDTVPPSEVDGEDAETRTIAEEAAVPPAPEPGTPPAPSTHISVSRPLPIPPGPPPAGSVPSVTLAMPPTSVDENTDSIDSTLAEHLRAAAALETQLDTSLKDSVPEPEQRSPPVQPPTPTASSQAQLQPLHSTETNLDPLSADLRLDLASSQSISGDEPEEPRPDADAPVDADAFSLSESYAESDLRPSIATTGPEPSLRSTDDGGADTSTLDETDVMETNPLSPTDAPPSYAAVDPDPDASSRAGSVLSHVSPALSFPTSPLEAGVNNDRPGSGLGSGLVPGERMSRADSGASSSAAGAAAGGSGTANARLPYVGGMVGANPLLSGMSFSHNAPVSTGTSMGSGPRRSSGNGAVSSGGIGSGGGLGTGVGGNAFVQSGSAVQPAGQGRWSGEPQIAVALRRTSAANSTQAAGFPATSSSSASSGGRPSFGSSHRASMHGSSPPAPAGSSTLNPLFSAFGAEAEDADRSASAAAANAPRLALPREHIGGWAGITIQTSPPPPGPVAAFQAGGVGGGPSHYGTGQAGYLPGSGSMQFSPESSPSAATSSPPGTSAQQDGTASKSKKHKLKSFFSRHDRASSKASNRMSFMGGGGGSSGGSNGGALGTIMPYGSGSQSLDFAPERTFDDSEPAVRAAPTMSTGRARSASRPGTATSWASNSNAMGSRSSLGSAFSNSASGQTYPTYGQDRTGLATSPGQETVEELQDSTSALS</sequence>
<reference evidence="2" key="1">
    <citation type="journal article" date="2023" name="PhytoFront">
        <title>Draft Genome Resources of Seven Strains of Tilletia horrida, Causal Agent of Kernel Smut of Rice.</title>
        <authorList>
            <person name="Khanal S."/>
            <person name="Antony Babu S."/>
            <person name="Zhou X.G."/>
        </authorList>
    </citation>
    <scope>NUCLEOTIDE SEQUENCE</scope>
    <source>
        <strain evidence="2">TX6</strain>
    </source>
</reference>
<feature type="compositionally biased region" description="Low complexity" evidence="1">
    <location>
        <begin position="35"/>
        <end position="51"/>
    </location>
</feature>
<feature type="compositionally biased region" description="Pro residues" evidence="1">
    <location>
        <begin position="519"/>
        <end position="530"/>
    </location>
</feature>